<feature type="domain" description="ATP-grasp" evidence="2">
    <location>
        <begin position="116"/>
        <end position="309"/>
    </location>
</feature>
<evidence type="ECO:0000313" key="3">
    <source>
        <dbReference type="EMBL" id="MCG4744967.1"/>
    </source>
</evidence>
<evidence type="ECO:0000256" key="1">
    <source>
        <dbReference type="PROSITE-ProRule" id="PRU00409"/>
    </source>
</evidence>
<dbReference type="Gene3D" id="3.40.50.20">
    <property type="match status" value="1"/>
</dbReference>
<evidence type="ECO:0000313" key="4">
    <source>
        <dbReference type="Proteomes" id="UP001299608"/>
    </source>
</evidence>
<accession>A0AAW5BMG4</accession>
<comment type="caution">
    <text evidence="3">The sequence shown here is derived from an EMBL/GenBank/DDBJ whole genome shotgun (WGS) entry which is preliminary data.</text>
</comment>
<dbReference type="RefSeq" id="WP_238053428.1">
    <property type="nucleotide sequence ID" value="NZ_JAKNGE010000006.1"/>
</dbReference>
<dbReference type="EMBL" id="JAKNGE010000006">
    <property type="protein sequence ID" value="MCG4744967.1"/>
    <property type="molecule type" value="Genomic_DNA"/>
</dbReference>
<dbReference type="GO" id="GO:0005524">
    <property type="term" value="F:ATP binding"/>
    <property type="evidence" value="ECO:0007669"/>
    <property type="project" value="UniProtKB-UniRule"/>
</dbReference>
<name>A0AAW5BMG4_9FIRM</name>
<dbReference type="GO" id="GO:0046872">
    <property type="term" value="F:metal ion binding"/>
    <property type="evidence" value="ECO:0007669"/>
    <property type="project" value="InterPro"/>
</dbReference>
<sequence>MSKIIIGGAGGAPSENVIKSICQEPEEVVGVGSEPYDLMLSAAKRKYQIPYAGEEGYKEKLFHVFEKERPDFIHFQNDIEIWEISKIRDDISNMGIKVYMPSHETIENCVNKSKSYEIWVKSGLRLPKSMLVHTEKDLKKAFDSLGNNDGSIWLRATVGGGGKGALPTNDYEFAKKWIDRFQGWGNFMAAELLTSDTVTWSSIWFEGELVVAQTRKRRLWNFGNRTLSGVTGITKVGETYSNIIVDRVAEDAILSIDSRPHGIYGVDMTYDKSGFPNPTEINISRFFTTIYFFTEAGLNMPKIYKDIALYKKFPCLEKKKNPLPDGLLWLRGMDREPILTTEIQIKQLIKRV</sequence>
<keyword evidence="1" id="KW-0547">Nucleotide-binding</keyword>
<dbReference type="Proteomes" id="UP001299608">
    <property type="component" value="Unassembled WGS sequence"/>
</dbReference>
<organism evidence="3 4">
    <name type="scientific">Enterocloster aldenensis</name>
    <dbReference type="NCBI Taxonomy" id="358742"/>
    <lineage>
        <taxon>Bacteria</taxon>
        <taxon>Bacillati</taxon>
        <taxon>Bacillota</taxon>
        <taxon>Clostridia</taxon>
        <taxon>Lachnospirales</taxon>
        <taxon>Lachnospiraceae</taxon>
        <taxon>Enterocloster</taxon>
    </lineage>
</organism>
<dbReference type="SUPFAM" id="SSF56059">
    <property type="entry name" value="Glutathione synthetase ATP-binding domain-like"/>
    <property type="match status" value="1"/>
</dbReference>
<reference evidence="3" key="1">
    <citation type="submission" date="2022-01" db="EMBL/GenBank/DDBJ databases">
        <title>Collection of gut derived symbiotic bacterial strains cultured from healthy donors.</title>
        <authorList>
            <person name="Lin H."/>
            <person name="Kohout C."/>
            <person name="Waligurski E."/>
            <person name="Pamer E.G."/>
        </authorList>
    </citation>
    <scope>NUCLEOTIDE SEQUENCE</scope>
    <source>
        <strain evidence="3">DFI.6.55</strain>
    </source>
</reference>
<evidence type="ECO:0000259" key="2">
    <source>
        <dbReference type="PROSITE" id="PS50975"/>
    </source>
</evidence>
<dbReference type="AlphaFoldDB" id="A0AAW5BMG4"/>
<protein>
    <recommendedName>
        <fullName evidence="2">ATP-grasp domain-containing protein</fullName>
    </recommendedName>
</protein>
<proteinExistence type="predicted"/>
<gene>
    <name evidence="3" type="ORF">L0N08_06035</name>
</gene>
<dbReference type="PROSITE" id="PS50975">
    <property type="entry name" value="ATP_GRASP"/>
    <property type="match status" value="1"/>
</dbReference>
<dbReference type="InterPro" id="IPR011761">
    <property type="entry name" value="ATP-grasp"/>
</dbReference>
<keyword evidence="1" id="KW-0067">ATP-binding</keyword>